<gene>
    <name evidence="1" type="primary">URA1</name>
    <name evidence="1" type="ORF">H2199_001717</name>
</gene>
<proteinExistence type="predicted"/>
<keyword evidence="2" id="KW-1185">Reference proteome</keyword>
<keyword evidence="1" id="KW-0560">Oxidoreductase</keyword>
<accession>A0ACC2ZK41</accession>
<reference evidence="1" key="1">
    <citation type="submission" date="2022-10" db="EMBL/GenBank/DDBJ databases">
        <title>Culturing micro-colonial fungi from biological soil crusts in the Mojave desert and describing Neophaeococcomyces mojavensis, and introducing the new genera and species Taxawa tesnikishii.</title>
        <authorList>
            <person name="Kurbessoian T."/>
            <person name="Stajich J.E."/>
        </authorList>
    </citation>
    <scope>NUCLEOTIDE SEQUENCE</scope>
    <source>
        <strain evidence="1">JES_115</strain>
    </source>
</reference>
<protein>
    <submittedName>
        <fullName evidence="1">Dihydroorotate dehydrogenase</fullName>
        <ecNumber evidence="1">1.3.98.1</ecNumber>
    </submittedName>
</protein>
<name>A0ACC2ZK41_9PEZI</name>
<evidence type="ECO:0000313" key="1">
    <source>
        <dbReference type="EMBL" id="KAJ9647941.1"/>
    </source>
</evidence>
<sequence>MLPPIFPPLLNSANPWATTLEDLRALYKCPHTGAVTIRTSLLHGFPHDDAVHQYTFFNPSTHHSTPESSSAPSTSKGSLNTLGYSPIPLSGYLSMVSALSAEAAQQHRTTNPPANPKPIILSITGTVSEVVECHRLIHAHQLQTPIPLAIELNLSCPNIPGKPPPAYSSDRLLEYLLALKRSAAELGAPEIPLGIKVPPYTYADQFSGLIKALSAVAKAEPEGKGCPVSFITAVNTLGSSLLLTPAPSGDSNAGFKPTLNSASGEGIGGLAGAPLHPLALGNVATLVRMLGTREELRGVVVIGVGGVEDAEGFRRMRAVGAAAVGVGTALGRRGSVFLGRFWRERRGESFEGRERWMDWDFKQVHWEFWITGARVLLWGAGSGRHVTFLFYTFTIRATLCTIIQHLRP</sequence>
<dbReference type="Proteomes" id="UP001172680">
    <property type="component" value="Unassembled WGS sequence"/>
</dbReference>
<evidence type="ECO:0000313" key="2">
    <source>
        <dbReference type="Proteomes" id="UP001172680"/>
    </source>
</evidence>
<dbReference type="EC" id="1.3.98.1" evidence="1"/>
<comment type="caution">
    <text evidence="1">The sequence shown here is derived from an EMBL/GenBank/DDBJ whole genome shotgun (WGS) entry which is preliminary data.</text>
</comment>
<dbReference type="EMBL" id="JAPDRP010000004">
    <property type="protein sequence ID" value="KAJ9647941.1"/>
    <property type="molecule type" value="Genomic_DNA"/>
</dbReference>
<organism evidence="1 2">
    <name type="scientific">Coniosporium tulheliwenetii</name>
    <dbReference type="NCBI Taxonomy" id="3383036"/>
    <lineage>
        <taxon>Eukaryota</taxon>
        <taxon>Fungi</taxon>
        <taxon>Dikarya</taxon>
        <taxon>Ascomycota</taxon>
        <taxon>Pezizomycotina</taxon>
        <taxon>Dothideomycetes</taxon>
        <taxon>Dothideomycetes incertae sedis</taxon>
        <taxon>Coniosporium</taxon>
    </lineage>
</organism>